<proteinExistence type="predicted"/>
<dbReference type="Pfam" id="PF01527">
    <property type="entry name" value="HTH_Tnp_1"/>
    <property type="match status" value="1"/>
</dbReference>
<dbReference type="InterPro" id="IPR002514">
    <property type="entry name" value="Transposase_8"/>
</dbReference>
<dbReference type="GO" id="GO:0006313">
    <property type="term" value="P:DNA transposition"/>
    <property type="evidence" value="ECO:0007669"/>
    <property type="project" value="InterPro"/>
</dbReference>
<dbReference type="Proteomes" id="UP000257607">
    <property type="component" value="Chromosome"/>
</dbReference>
<comment type="function">
    <text evidence="1">Involved in the transposition of the insertion sequence.</text>
</comment>
<dbReference type="Pfam" id="PF13276">
    <property type="entry name" value="HTH_21"/>
    <property type="match status" value="1"/>
</dbReference>
<dbReference type="PANTHER" id="PTHR46889">
    <property type="entry name" value="TRANSPOSASE INSF FOR INSERTION SEQUENCE IS3B-RELATED"/>
    <property type="match status" value="1"/>
</dbReference>
<name>A0A385ABK1_LATCU</name>
<dbReference type="GO" id="GO:0004803">
    <property type="term" value="F:transposase activity"/>
    <property type="evidence" value="ECO:0007669"/>
    <property type="project" value="InterPro"/>
</dbReference>
<dbReference type="Pfam" id="PF00665">
    <property type="entry name" value="rve"/>
    <property type="match status" value="1"/>
</dbReference>
<gene>
    <name evidence="3" type="ORF">DT351_00780</name>
</gene>
<dbReference type="SUPFAM" id="SSF46689">
    <property type="entry name" value="Homeodomain-like"/>
    <property type="match status" value="1"/>
</dbReference>
<dbReference type="GO" id="GO:0015074">
    <property type="term" value="P:DNA integration"/>
    <property type="evidence" value="ECO:0007669"/>
    <property type="project" value="InterPro"/>
</dbReference>
<dbReference type="Pfam" id="PF13333">
    <property type="entry name" value="rve_2"/>
    <property type="match status" value="1"/>
</dbReference>
<dbReference type="Gene3D" id="3.30.420.10">
    <property type="entry name" value="Ribonuclease H-like superfamily/Ribonuclease H"/>
    <property type="match status" value="1"/>
</dbReference>
<dbReference type="InterPro" id="IPR009057">
    <property type="entry name" value="Homeodomain-like_sf"/>
</dbReference>
<dbReference type="GO" id="GO:0003677">
    <property type="term" value="F:DNA binding"/>
    <property type="evidence" value="ECO:0007669"/>
    <property type="project" value="InterPro"/>
</dbReference>
<dbReference type="AlphaFoldDB" id="A0A385ABK1"/>
<dbReference type="PANTHER" id="PTHR46889:SF5">
    <property type="entry name" value="INTEGRASE PROTEIN"/>
    <property type="match status" value="1"/>
</dbReference>
<sequence>MAIKYSNEFKESIVSLSQTGRSANSLAKEYNVSVSTVTKWIKQADPNNTKVLSSNERALIKENKRLKEELDIFKTSGGAHGKKLIIKGRALVLEVVNANLLAGHRITRILSVLKIPRSTYYDYLHWQPSRTERRRHLIKQEVLTAWLRYPMYGYPRLTILLNQQSDIHVSQRLVYQQMCELGIRSRMVKRINKPTTQTDYDQRPNLIKQLTDQSGILLTDITYIPLNHTWCYLASVYNPVTRRVIAYQLNTQMTKELATNVITQVMAQAVKPQIIHSDMGIQYTSDLFENTLSKYGIKHSYSRKGQPGDNARIESFHSILKREYVNFQDFKTIHEAIAGIDNYIRWYNSDRISLVA</sequence>
<feature type="domain" description="Integrase catalytic" evidence="2">
    <location>
        <begin position="200"/>
        <end position="356"/>
    </location>
</feature>
<reference evidence="3 4" key="1">
    <citation type="submission" date="2018-07" db="EMBL/GenBank/DDBJ databases">
        <title>Lactobacillus curvatus genome sequence.</title>
        <authorList>
            <person name="Prechtl R."/>
        </authorList>
    </citation>
    <scope>NUCLEOTIDE SEQUENCE [LARGE SCALE GENOMIC DNA]</scope>
    <source>
        <strain evidence="3 4">TMW 1.1928</strain>
    </source>
</reference>
<dbReference type="InterPro" id="IPR012337">
    <property type="entry name" value="RNaseH-like_sf"/>
</dbReference>
<dbReference type="PROSITE" id="PS50994">
    <property type="entry name" value="INTEGRASE"/>
    <property type="match status" value="1"/>
</dbReference>
<evidence type="ECO:0000259" key="2">
    <source>
        <dbReference type="PROSITE" id="PS50994"/>
    </source>
</evidence>
<dbReference type="InterPro" id="IPR001584">
    <property type="entry name" value="Integrase_cat-core"/>
</dbReference>
<dbReference type="SUPFAM" id="SSF53098">
    <property type="entry name" value="Ribonuclease H-like"/>
    <property type="match status" value="1"/>
</dbReference>
<evidence type="ECO:0000256" key="1">
    <source>
        <dbReference type="ARBA" id="ARBA00002286"/>
    </source>
</evidence>
<dbReference type="Gene3D" id="1.10.10.60">
    <property type="entry name" value="Homeodomain-like"/>
    <property type="match status" value="1"/>
</dbReference>
<dbReference type="InterPro" id="IPR048020">
    <property type="entry name" value="Transpos_IS3"/>
</dbReference>
<dbReference type="InterPro" id="IPR025948">
    <property type="entry name" value="HTH-like_dom"/>
</dbReference>
<evidence type="ECO:0000313" key="4">
    <source>
        <dbReference type="Proteomes" id="UP000257607"/>
    </source>
</evidence>
<evidence type="ECO:0000313" key="3">
    <source>
        <dbReference type="EMBL" id="AXN34994.1"/>
    </source>
</evidence>
<dbReference type="EMBL" id="CP031003">
    <property type="protein sequence ID" value="AXN34994.1"/>
    <property type="molecule type" value="Genomic_DNA"/>
</dbReference>
<dbReference type="InterPro" id="IPR036397">
    <property type="entry name" value="RNaseH_sf"/>
</dbReference>
<organism evidence="3 4">
    <name type="scientific">Latilactobacillus curvatus</name>
    <name type="common">Lactobacillus curvatus</name>
    <dbReference type="NCBI Taxonomy" id="28038"/>
    <lineage>
        <taxon>Bacteria</taxon>
        <taxon>Bacillati</taxon>
        <taxon>Bacillota</taxon>
        <taxon>Bacilli</taxon>
        <taxon>Lactobacillales</taxon>
        <taxon>Lactobacillaceae</taxon>
        <taxon>Latilactobacillus</taxon>
    </lineage>
</organism>
<dbReference type="InterPro" id="IPR050900">
    <property type="entry name" value="Transposase_IS3/IS150/IS904"/>
</dbReference>
<dbReference type="RefSeq" id="WP_116843367.1">
    <property type="nucleotide sequence ID" value="NZ_CP022475.1"/>
</dbReference>
<accession>A0A385ABK1</accession>
<dbReference type="NCBIfam" id="NF033516">
    <property type="entry name" value="transpos_IS3"/>
    <property type="match status" value="1"/>
</dbReference>
<protein>
    <submittedName>
        <fullName evidence="3">IS3-like element IS1520 family transposase</fullName>
    </submittedName>
</protein>